<evidence type="ECO:0000256" key="1">
    <source>
        <dbReference type="SAM" id="Phobius"/>
    </source>
</evidence>
<dbReference type="EMBL" id="LR031358">
    <property type="protein sequence ID" value="VDB97005.1"/>
    <property type="molecule type" value="Genomic_DNA"/>
</dbReference>
<keyword evidence="1" id="KW-0472">Membrane</keyword>
<gene>
    <name evidence="2" type="ORF">ATX59_00440</name>
    <name evidence="3" type="ORF">OENI_0088</name>
</gene>
<dbReference type="EMBL" id="MLOK01000007">
    <property type="protein sequence ID" value="OIM22184.1"/>
    <property type="molecule type" value="Genomic_DNA"/>
</dbReference>
<feature type="transmembrane region" description="Helical" evidence="1">
    <location>
        <begin position="108"/>
        <end position="127"/>
    </location>
</feature>
<name>A0A483BGL7_OENOE</name>
<evidence type="ECO:0000313" key="5">
    <source>
        <dbReference type="Proteomes" id="UP000294726"/>
    </source>
</evidence>
<reference evidence="3 5" key="2">
    <citation type="submission" date="2018-08" db="EMBL/GenBank/DDBJ databases">
        <authorList>
            <person name="Lorentzen P. G. S. M."/>
        </authorList>
    </citation>
    <scope>NUCLEOTIDE SEQUENCE [LARGE SCALE GENOMIC DNA]</scope>
    <source>
        <strain evidence="3 5">CRBO_1381</strain>
    </source>
</reference>
<accession>A0A483BGL7</accession>
<proteinExistence type="predicted"/>
<reference evidence="2 4" key="1">
    <citation type="journal article" date="2016" name="BMC Genomics">
        <title>Consensus pan-genome assembly of the specialised wine bacterium Oenococcus oeni.</title>
        <authorList>
            <person name="Sternes P.R."/>
            <person name="Borneman A.R."/>
        </authorList>
    </citation>
    <scope>NUCLEOTIDE SEQUENCE [LARGE SCALE GENOMIC DNA]</scope>
    <source>
        <strain evidence="2 4">AWRIB661</strain>
    </source>
</reference>
<feature type="transmembrane region" description="Helical" evidence="1">
    <location>
        <begin position="34"/>
        <end position="56"/>
    </location>
</feature>
<evidence type="ECO:0000313" key="3">
    <source>
        <dbReference type="EMBL" id="VDB97005.1"/>
    </source>
</evidence>
<feature type="transmembrane region" description="Helical" evidence="1">
    <location>
        <begin position="85"/>
        <end position="102"/>
    </location>
</feature>
<keyword evidence="1" id="KW-1133">Transmembrane helix</keyword>
<sequence>MLSVKNEKLSVFNTVWSLVLAVLNIFIYSQDKKGIFMVLFLVFVFVFLFKQAYYFIRLAYIVIRYAPNKAPDPPDDYKETLQLDLGWFSPVSIILLLIAYLISFNWYALLILLVTIALNIYIFYFSIKE</sequence>
<dbReference type="Proteomes" id="UP000294726">
    <property type="component" value="Chromosome"/>
</dbReference>
<feature type="transmembrane region" description="Helical" evidence="1">
    <location>
        <begin position="9"/>
        <end position="28"/>
    </location>
</feature>
<evidence type="ECO:0000313" key="4">
    <source>
        <dbReference type="Proteomes" id="UP000181728"/>
    </source>
</evidence>
<dbReference type="Proteomes" id="UP000181728">
    <property type="component" value="Unassembled WGS sequence"/>
</dbReference>
<organism evidence="2 4">
    <name type="scientific">Oenococcus oeni</name>
    <name type="common">Leuconostoc oenos</name>
    <dbReference type="NCBI Taxonomy" id="1247"/>
    <lineage>
        <taxon>Bacteria</taxon>
        <taxon>Bacillati</taxon>
        <taxon>Bacillota</taxon>
        <taxon>Bacilli</taxon>
        <taxon>Lactobacillales</taxon>
        <taxon>Lactobacillaceae</taxon>
        <taxon>Oenococcus</taxon>
    </lineage>
</organism>
<evidence type="ECO:0000313" key="2">
    <source>
        <dbReference type="EMBL" id="OIM22184.1"/>
    </source>
</evidence>
<keyword evidence="1" id="KW-0812">Transmembrane</keyword>
<dbReference type="AlphaFoldDB" id="A0A483BGL7"/>
<protein>
    <submittedName>
        <fullName evidence="2">Uncharacterized protein</fullName>
    </submittedName>
</protein>